<evidence type="ECO:0000313" key="2">
    <source>
        <dbReference type="EMBL" id="CAI3975897.1"/>
    </source>
</evidence>
<reference evidence="2" key="1">
    <citation type="submission" date="2022-10" db="EMBL/GenBank/DDBJ databases">
        <authorList>
            <person name="Chen Y."/>
            <person name="Dougan E. K."/>
            <person name="Chan C."/>
            <person name="Rhodes N."/>
            <person name="Thang M."/>
        </authorList>
    </citation>
    <scope>NUCLEOTIDE SEQUENCE</scope>
</reference>
<dbReference type="AlphaFoldDB" id="A0A9P1BM90"/>
<dbReference type="EMBL" id="CAMXCT020000230">
    <property type="protein sequence ID" value="CAL1129272.1"/>
    <property type="molecule type" value="Genomic_DNA"/>
</dbReference>
<dbReference type="Gene3D" id="3.40.50.300">
    <property type="entry name" value="P-loop containing nucleotide triphosphate hydrolases"/>
    <property type="match status" value="1"/>
</dbReference>
<evidence type="ECO:0000313" key="3">
    <source>
        <dbReference type="EMBL" id="CAL4763209.1"/>
    </source>
</evidence>
<dbReference type="Proteomes" id="UP001152797">
    <property type="component" value="Unassembled WGS sequence"/>
</dbReference>
<comment type="caution">
    <text evidence="2">The sequence shown here is derived from an EMBL/GenBank/DDBJ whole genome shotgun (WGS) entry which is preliminary data.</text>
</comment>
<keyword evidence="4" id="KW-1185">Reference proteome</keyword>
<dbReference type="EMBL" id="CAMXCT010000230">
    <property type="protein sequence ID" value="CAI3975897.1"/>
    <property type="molecule type" value="Genomic_DNA"/>
</dbReference>
<feature type="chain" id="PRO_5043269608" description="Sulfotransferase" evidence="1">
    <location>
        <begin position="22"/>
        <end position="337"/>
    </location>
</feature>
<feature type="signal peptide" evidence="1">
    <location>
        <begin position="1"/>
        <end position="21"/>
    </location>
</feature>
<organism evidence="2">
    <name type="scientific">Cladocopium goreaui</name>
    <dbReference type="NCBI Taxonomy" id="2562237"/>
    <lineage>
        <taxon>Eukaryota</taxon>
        <taxon>Sar</taxon>
        <taxon>Alveolata</taxon>
        <taxon>Dinophyceae</taxon>
        <taxon>Suessiales</taxon>
        <taxon>Symbiodiniaceae</taxon>
        <taxon>Cladocopium</taxon>
    </lineage>
</organism>
<evidence type="ECO:0008006" key="5">
    <source>
        <dbReference type="Google" id="ProtNLM"/>
    </source>
</evidence>
<evidence type="ECO:0000313" key="4">
    <source>
        <dbReference type="Proteomes" id="UP001152797"/>
    </source>
</evidence>
<reference evidence="3 4" key="2">
    <citation type="submission" date="2024-05" db="EMBL/GenBank/DDBJ databases">
        <authorList>
            <person name="Chen Y."/>
            <person name="Shah S."/>
            <person name="Dougan E. K."/>
            <person name="Thang M."/>
            <person name="Chan C."/>
        </authorList>
    </citation>
    <scope>NUCLEOTIDE SEQUENCE [LARGE SCALE GENOMIC DNA]</scope>
</reference>
<evidence type="ECO:0000256" key="1">
    <source>
        <dbReference type="SAM" id="SignalP"/>
    </source>
</evidence>
<protein>
    <recommendedName>
        <fullName evidence="5">Sulfotransferase</fullName>
    </recommendedName>
</protein>
<name>A0A9P1BM90_9DINO</name>
<dbReference type="InterPro" id="IPR027417">
    <property type="entry name" value="P-loop_NTPase"/>
</dbReference>
<dbReference type="EMBL" id="CAMXCT030000230">
    <property type="protein sequence ID" value="CAL4763209.1"/>
    <property type="molecule type" value="Genomic_DNA"/>
</dbReference>
<proteinExistence type="predicted"/>
<sequence length="337" mass="37076">MVWYLSMLIFILAGNAAAALAAPTWDLGCHGHDGLGSTASHLLQRTSRMLRSASARDAILQGNEIWGCGSLQIPEVPPLVAAPLRNITWLHFPKAGTSFLATIWNYACSRRMALDLAVSPRAVPGCEQCYDVALMDRYPPDDYCEEGFLSQNFSTQHRPVTSSAVQSDELKVIGMFRRPSQRLISAFHDSCHASGLAEDQYKVLMQECGPNGKNSAGCYARFPGIAGCMSRMLTGGFCAETQFAESSFDGGKAHLEEAIAMVKEMAFVGLTEYWDLSICLFQRMFGGTVNAAQLVDFHEGDSHQDQLYDETQLMGFVDEVDEAIYQAASDRFHELVQ</sequence>
<accession>A0A9P1BM90</accession>
<dbReference type="OrthoDB" id="406648at2759"/>
<feature type="non-terminal residue" evidence="2">
    <location>
        <position position="337"/>
    </location>
</feature>
<keyword evidence="1" id="KW-0732">Signal</keyword>
<gene>
    <name evidence="2" type="ORF">C1SCF055_LOCUS4170</name>
</gene>